<keyword evidence="1" id="KW-0812">Transmembrane</keyword>
<reference evidence="3" key="1">
    <citation type="submission" date="2016-11" db="EMBL/GenBank/DDBJ databases">
        <title>Actinomyces gypaetusis sp. nov. isolated from Gypaetus barbatus in Qinghai Tibet Plateau China.</title>
        <authorList>
            <person name="Meng X."/>
        </authorList>
    </citation>
    <scope>NUCLEOTIDE SEQUENCE [LARGE SCALE GENOMIC DNA]</scope>
    <source>
        <strain evidence="3">DSM 15383</strain>
    </source>
</reference>
<sequence length="137" mass="14618">MRNWWKDESGSAVAGHVMVQALVVFVVVALLQLAYAFHLRTVAIDAAVQGARRIALQGGTEDEGVARVKELVSASAFSSFPVTPTVSYQPGPKLAEKQYTVVEMQVTMPLPLIAMLGPADVLTVSGHAISFEPRGTP</sequence>
<evidence type="ECO:0008006" key="4">
    <source>
        <dbReference type="Google" id="ProtNLM"/>
    </source>
</evidence>
<keyword evidence="1" id="KW-1133">Transmembrane helix</keyword>
<comment type="caution">
    <text evidence="2">The sequence shown here is derived from an EMBL/GenBank/DDBJ whole genome shotgun (WGS) entry which is preliminary data.</text>
</comment>
<accession>A0A1Q5PM15</accession>
<protein>
    <recommendedName>
        <fullName evidence="4">Pilus assembly protein TadE</fullName>
    </recommendedName>
</protein>
<dbReference type="EMBL" id="MPDM01000006">
    <property type="protein sequence ID" value="OKL48093.1"/>
    <property type="molecule type" value="Genomic_DNA"/>
</dbReference>
<evidence type="ECO:0000256" key="1">
    <source>
        <dbReference type="SAM" id="Phobius"/>
    </source>
</evidence>
<dbReference type="STRING" id="156892.BM477_06440"/>
<dbReference type="RefSeq" id="WP_075361863.1">
    <property type="nucleotide sequence ID" value="NZ_MPDM01000006.1"/>
</dbReference>
<proteinExistence type="predicted"/>
<gene>
    <name evidence="2" type="ORF">BM477_06440</name>
</gene>
<evidence type="ECO:0000313" key="3">
    <source>
        <dbReference type="Proteomes" id="UP000186465"/>
    </source>
</evidence>
<keyword evidence="3" id="KW-1185">Reference proteome</keyword>
<feature type="transmembrane region" description="Helical" evidence="1">
    <location>
        <begin position="12"/>
        <end position="31"/>
    </location>
</feature>
<organism evidence="2 3">
    <name type="scientific">Boudabousia marimammalium</name>
    <dbReference type="NCBI Taxonomy" id="156892"/>
    <lineage>
        <taxon>Bacteria</taxon>
        <taxon>Bacillati</taxon>
        <taxon>Actinomycetota</taxon>
        <taxon>Actinomycetes</taxon>
        <taxon>Actinomycetales</taxon>
        <taxon>Actinomycetaceae</taxon>
        <taxon>Boudabousia</taxon>
    </lineage>
</organism>
<dbReference type="Proteomes" id="UP000186465">
    <property type="component" value="Unassembled WGS sequence"/>
</dbReference>
<name>A0A1Q5PM15_9ACTO</name>
<dbReference type="OrthoDB" id="3254574at2"/>
<evidence type="ECO:0000313" key="2">
    <source>
        <dbReference type="EMBL" id="OKL48093.1"/>
    </source>
</evidence>
<dbReference type="AlphaFoldDB" id="A0A1Q5PM15"/>
<keyword evidence="1" id="KW-0472">Membrane</keyword>